<reference evidence="1" key="1">
    <citation type="journal article" date="2019" name="Sci. Rep.">
        <title>Draft genome of Tanacetum cinerariifolium, the natural source of mosquito coil.</title>
        <authorList>
            <person name="Yamashiro T."/>
            <person name="Shiraishi A."/>
            <person name="Satake H."/>
            <person name="Nakayama K."/>
        </authorList>
    </citation>
    <scope>NUCLEOTIDE SEQUENCE</scope>
</reference>
<accession>A0A699WGU7</accession>
<dbReference type="EMBL" id="BKCJ011608841">
    <property type="protein sequence ID" value="GFD43901.1"/>
    <property type="molecule type" value="Genomic_DNA"/>
</dbReference>
<evidence type="ECO:0000313" key="1">
    <source>
        <dbReference type="EMBL" id="GFD43901.1"/>
    </source>
</evidence>
<comment type="caution">
    <text evidence="1">The sequence shown here is derived from an EMBL/GenBank/DDBJ whole genome shotgun (WGS) entry which is preliminary data.</text>
</comment>
<name>A0A699WGU7_TANCI</name>
<organism evidence="1">
    <name type="scientific">Tanacetum cinerariifolium</name>
    <name type="common">Dalmatian daisy</name>
    <name type="synonym">Chrysanthemum cinerariifolium</name>
    <dbReference type="NCBI Taxonomy" id="118510"/>
    <lineage>
        <taxon>Eukaryota</taxon>
        <taxon>Viridiplantae</taxon>
        <taxon>Streptophyta</taxon>
        <taxon>Embryophyta</taxon>
        <taxon>Tracheophyta</taxon>
        <taxon>Spermatophyta</taxon>
        <taxon>Magnoliopsida</taxon>
        <taxon>eudicotyledons</taxon>
        <taxon>Gunneridae</taxon>
        <taxon>Pentapetalae</taxon>
        <taxon>asterids</taxon>
        <taxon>campanulids</taxon>
        <taxon>Asterales</taxon>
        <taxon>Asteraceae</taxon>
        <taxon>Asteroideae</taxon>
        <taxon>Anthemideae</taxon>
        <taxon>Anthemidinae</taxon>
        <taxon>Tanacetum</taxon>
    </lineage>
</organism>
<gene>
    <name evidence="1" type="ORF">Tci_915870</name>
</gene>
<protein>
    <submittedName>
        <fullName evidence="1">Uncharacterized protein</fullName>
    </submittedName>
</protein>
<sequence>MSWLRRSVSGGVLSSPVLSRQGGMAAGEFRMKAPNDGTSIQRGSGMNWSLWVRRLVMLGRINHSFSISAKSYNKKNHTP</sequence>
<dbReference type="AlphaFoldDB" id="A0A699WGU7"/>
<proteinExistence type="predicted"/>